<comment type="caution">
    <text evidence="2">The sequence shown here is derived from an EMBL/GenBank/DDBJ whole genome shotgun (WGS) entry which is preliminary data.</text>
</comment>
<reference evidence="2 3" key="1">
    <citation type="journal article" date="2013" name="Curr. Biol.">
        <title>The Genome of the Foraminiferan Reticulomyxa filosa.</title>
        <authorList>
            <person name="Glockner G."/>
            <person name="Hulsmann N."/>
            <person name="Schleicher M."/>
            <person name="Noegel A.A."/>
            <person name="Eichinger L."/>
            <person name="Gallinger C."/>
            <person name="Pawlowski J."/>
            <person name="Sierra R."/>
            <person name="Euteneuer U."/>
            <person name="Pillet L."/>
            <person name="Moustafa A."/>
            <person name="Platzer M."/>
            <person name="Groth M."/>
            <person name="Szafranski K."/>
            <person name="Schliwa M."/>
        </authorList>
    </citation>
    <scope>NUCLEOTIDE SEQUENCE [LARGE SCALE GENOMIC DNA]</scope>
</reference>
<evidence type="ECO:0000313" key="3">
    <source>
        <dbReference type="Proteomes" id="UP000023152"/>
    </source>
</evidence>
<feature type="transmembrane region" description="Helical" evidence="1">
    <location>
        <begin position="53"/>
        <end position="71"/>
    </location>
</feature>
<dbReference type="Proteomes" id="UP000023152">
    <property type="component" value="Unassembled WGS sequence"/>
</dbReference>
<dbReference type="AlphaFoldDB" id="X6N1Q1"/>
<keyword evidence="1" id="KW-0472">Membrane</keyword>
<evidence type="ECO:0000313" key="2">
    <source>
        <dbReference type="EMBL" id="ETO19664.1"/>
    </source>
</evidence>
<keyword evidence="1" id="KW-0812">Transmembrane</keyword>
<gene>
    <name evidence="2" type="ORF">RFI_17565</name>
</gene>
<feature type="transmembrane region" description="Helical" evidence="1">
    <location>
        <begin position="12"/>
        <end position="33"/>
    </location>
</feature>
<accession>X6N1Q1</accession>
<keyword evidence="1" id="KW-1133">Transmembrane helix</keyword>
<keyword evidence="3" id="KW-1185">Reference proteome</keyword>
<name>X6N1Q1_RETFI</name>
<protein>
    <submittedName>
        <fullName evidence="2">Uncharacterized protein</fullName>
    </submittedName>
</protein>
<evidence type="ECO:0000256" key="1">
    <source>
        <dbReference type="SAM" id="Phobius"/>
    </source>
</evidence>
<feature type="transmembrane region" description="Helical" evidence="1">
    <location>
        <begin position="83"/>
        <end position="109"/>
    </location>
</feature>
<sequence length="173" mass="19604">MALLSAENAENGYLEFWFLLYMIMFGLLAVCSVTLHRQRFATSNVRQLWKMRYITLFCIILQLLAYTGYFIGNTFLHEGVWQIWIPSFTFGFGYLSGKMTSAYLGTFIVNTRRKKNSYQPPSVNSISSPRPEIFPHSTGSSSSLLTQSLIQDTALLLGDSATKSEFLSLLLLL</sequence>
<organism evidence="2 3">
    <name type="scientific">Reticulomyxa filosa</name>
    <dbReference type="NCBI Taxonomy" id="46433"/>
    <lineage>
        <taxon>Eukaryota</taxon>
        <taxon>Sar</taxon>
        <taxon>Rhizaria</taxon>
        <taxon>Retaria</taxon>
        <taxon>Foraminifera</taxon>
        <taxon>Monothalamids</taxon>
        <taxon>Reticulomyxidae</taxon>
        <taxon>Reticulomyxa</taxon>
    </lineage>
</organism>
<dbReference type="EMBL" id="ASPP01013425">
    <property type="protein sequence ID" value="ETO19664.1"/>
    <property type="molecule type" value="Genomic_DNA"/>
</dbReference>
<proteinExistence type="predicted"/>